<dbReference type="AlphaFoldDB" id="A0A8R1ILG2"/>
<evidence type="ECO:0000256" key="2">
    <source>
        <dbReference type="SAM" id="MobiDB-lite"/>
    </source>
</evidence>
<reference evidence="4" key="1">
    <citation type="submission" date="2010-08" db="EMBL/GenBank/DDBJ databases">
        <authorList>
            <consortium name="Caenorhabditis japonica Sequencing Consortium"/>
            <person name="Wilson R.K."/>
        </authorList>
    </citation>
    <scope>NUCLEOTIDE SEQUENCE [LARGE SCALE GENOMIC DNA]</scope>
    <source>
        <strain evidence="4">DF5081</strain>
    </source>
</reference>
<protein>
    <submittedName>
        <fullName evidence="3">Uncharacterized protein</fullName>
    </submittedName>
</protein>
<dbReference type="GO" id="GO:2000304">
    <property type="term" value="P:positive regulation of ceramide biosynthetic process"/>
    <property type="evidence" value="ECO:0007669"/>
    <property type="project" value="TreeGrafter"/>
</dbReference>
<dbReference type="EnsemblMetazoa" id="CJA38867.1">
    <property type="protein sequence ID" value="CJA38867.1"/>
    <property type="gene ID" value="WBGene00214714"/>
</dbReference>
<dbReference type="GO" id="GO:0005739">
    <property type="term" value="C:mitochondrion"/>
    <property type="evidence" value="ECO:0007669"/>
    <property type="project" value="TreeGrafter"/>
</dbReference>
<dbReference type="PANTHER" id="PTHR24139">
    <property type="entry name" value="CALCIUM-INDEPENDENT PHOSPHOLIPASE A2"/>
    <property type="match status" value="1"/>
</dbReference>
<proteinExistence type="predicted"/>
<sequence length="141" mass="16021">MNLTNGISGITGNWREFLVNTKNLITIFLYQCTTSHNVHVGQSREWAHSIRVPFFRFSPHLAAAFELDNCKIEDICNAMFDNEIYIRTEIHHQIADLCRLLKVLPRNNLPCDYAKITKCGPTTSAQTSTAKENEKPAQAVK</sequence>
<reference evidence="3" key="2">
    <citation type="submission" date="2022-06" db="UniProtKB">
        <authorList>
            <consortium name="EnsemblMetazoa"/>
        </authorList>
    </citation>
    <scope>IDENTIFICATION</scope>
    <source>
        <strain evidence="3">DF5081</strain>
    </source>
</reference>
<keyword evidence="1" id="KW-0378">Hydrolase</keyword>
<name>A0A8R1ILG2_CAEJA</name>
<evidence type="ECO:0000313" key="3">
    <source>
        <dbReference type="EnsemblMetazoa" id="CJA38867.1"/>
    </source>
</evidence>
<dbReference type="GO" id="GO:0052816">
    <property type="term" value="F:long-chain fatty acyl-CoA hydrolase activity"/>
    <property type="evidence" value="ECO:0007669"/>
    <property type="project" value="TreeGrafter"/>
</dbReference>
<evidence type="ECO:0000256" key="1">
    <source>
        <dbReference type="ARBA" id="ARBA00022801"/>
    </source>
</evidence>
<dbReference type="InterPro" id="IPR047148">
    <property type="entry name" value="PLPL9"/>
</dbReference>
<keyword evidence="4" id="KW-1185">Reference proteome</keyword>
<evidence type="ECO:0000313" key="4">
    <source>
        <dbReference type="Proteomes" id="UP000005237"/>
    </source>
</evidence>
<accession>A0A8R1ILG2</accession>
<dbReference type="GO" id="GO:0047499">
    <property type="term" value="F:calcium-independent phospholipase A2 activity"/>
    <property type="evidence" value="ECO:0007669"/>
    <property type="project" value="InterPro"/>
</dbReference>
<dbReference type="PANTHER" id="PTHR24139:SF34">
    <property type="entry name" value="85_88 KDA CALCIUM-INDEPENDENT PHOSPHOLIPASE A2"/>
    <property type="match status" value="1"/>
</dbReference>
<dbReference type="Proteomes" id="UP000005237">
    <property type="component" value="Unassembled WGS sequence"/>
</dbReference>
<organism evidence="3 4">
    <name type="scientific">Caenorhabditis japonica</name>
    <dbReference type="NCBI Taxonomy" id="281687"/>
    <lineage>
        <taxon>Eukaryota</taxon>
        <taxon>Metazoa</taxon>
        <taxon>Ecdysozoa</taxon>
        <taxon>Nematoda</taxon>
        <taxon>Chromadorea</taxon>
        <taxon>Rhabditida</taxon>
        <taxon>Rhabditina</taxon>
        <taxon>Rhabditomorpha</taxon>
        <taxon>Rhabditoidea</taxon>
        <taxon>Rhabditidae</taxon>
        <taxon>Peloderinae</taxon>
        <taxon>Caenorhabditis</taxon>
    </lineage>
</organism>
<feature type="region of interest" description="Disordered" evidence="2">
    <location>
        <begin position="122"/>
        <end position="141"/>
    </location>
</feature>